<reference evidence="1 2" key="1">
    <citation type="submission" date="2018-01" db="EMBL/GenBank/DDBJ databases">
        <title>A novel member of the phylum Bacteroidetes isolated from glacier ice.</title>
        <authorList>
            <person name="Liu Q."/>
            <person name="Xin Y.-H."/>
        </authorList>
    </citation>
    <scope>NUCLEOTIDE SEQUENCE [LARGE SCALE GENOMIC DNA]</scope>
    <source>
        <strain evidence="1 2">RB1R16</strain>
    </source>
</reference>
<proteinExistence type="predicted"/>
<sequence>MKKVISLYGSLLVILFFIGCKKSLKGHEYVGFIKEEKNGLKKTVAIDGWEYTIQYRPIEYILLQENDDKGREKRKQELKGTACFAIKIKRADNSVSPLRYNLESRDEYDKRLNYFLNGAAKDIKLLYNQTDTLYPIAYEFENNYNLTPEETMLVGFTLPGKEDAPKEDMQLSFSDQIFKNGIIKVKIKKDDLNNIPNLID</sequence>
<dbReference type="RefSeq" id="WP_105037886.1">
    <property type="nucleotide sequence ID" value="NZ_PPSL01000001.1"/>
</dbReference>
<gene>
    <name evidence="1" type="ORF">CJD36_004460</name>
</gene>
<evidence type="ECO:0000313" key="2">
    <source>
        <dbReference type="Proteomes" id="UP000239872"/>
    </source>
</evidence>
<dbReference type="PROSITE" id="PS51257">
    <property type="entry name" value="PROKAR_LIPOPROTEIN"/>
    <property type="match status" value="1"/>
</dbReference>
<evidence type="ECO:0000313" key="1">
    <source>
        <dbReference type="EMBL" id="PQJ13002.1"/>
    </source>
</evidence>
<comment type="caution">
    <text evidence="1">The sequence shown here is derived from an EMBL/GenBank/DDBJ whole genome shotgun (WGS) entry which is preliminary data.</text>
</comment>
<dbReference type="AlphaFoldDB" id="A0A2S7T1B2"/>
<name>A0A2S7T1B2_9BACT</name>
<keyword evidence="2" id="KW-1185">Reference proteome</keyword>
<dbReference type="OrthoDB" id="677506at2"/>
<organism evidence="1 2">
    <name type="scientific">Flavipsychrobacter stenotrophus</name>
    <dbReference type="NCBI Taxonomy" id="2077091"/>
    <lineage>
        <taxon>Bacteria</taxon>
        <taxon>Pseudomonadati</taxon>
        <taxon>Bacteroidota</taxon>
        <taxon>Chitinophagia</taxon>
        <taxon>Chitinophagales</taxon>
        <taxon>Chitinophagaceae</taxon>
        <taxon>Flavipsychrobacter</taxon>
    </lineage>
</organism>
<dbReference type="EMBL" id="PPSL01000001">
    <property type="protein sequence ID" value="PQJ13002.1"/>
    <property type="molecule type" value="Genomic_DNA"/>
</dbReference>
<protein>
    <submittedName>
        <fullName evidence="1">Uncharacterized protein</fullName>
    </submittedName>
</protein>
<dbReference type="Proteomes" id="UP000239872">
    <property type="component" value="Unassembled WGS sequence"/>
</dbReference>
<accession>A0A2S7T1B2</accession>